<dbReference type="PIRSF" id="PIRSF004976">
    <property type="entry name" value="ATPase_YdaO"/>
    <property type="match status" value="1"/>
</dbReference>
<dbReference type="RefSeq" id="WP_055214572.1">
    <property type="nucleotide sequence ID" value="NZ_CZBU01000001.1"/>
</dbReference>
<evidence type="ECO:0000259" key="2">
    <source>
        <dbReference type="Pfam" id="PF01171"/>
    </source>
</evidence>
<feature type="domain" description="tRNA(Ile)-lysidine/2-thiocytidine synthase N-terminal" evidence="2">
    <location>
        <begin position="25"/>
        <end position="192"/>
    </location>
</feature>
<evidence type="ECO:0000256" key="1">
    <source>
        <dbReference type="ARBA" id="ARBA00022679"/>
    </source>
</evidence>
<dbReference type="Proteomes" id="UP000095621">
    <property type="component" value="Unassembled WGS sequence"/>
</dbReference>
<dbReference type="GO" id="GO:0008033">
    <property type="term" value="P:tRNA processing"/>
    <property type="evidence" value="ECO:0007669"/>
    <property type="project" value="InterPro"/>
</dbReference>
<keyword evidence="1" id="KW-0808">Transferase</keyword>
<dbReference type="OrthoDB" id="9801054at2"/>
<dbReference type="EMBL" id="CZBU01000001">
    <property type="protein sequence ID" value="CUQ75630.1"/>
    <property type="molecule type" value="Genomic_DNA"/>
</dbReference>
<organism evidence="3 4">
    <name type="scientific">Lachnospira eligens</name>
    <dbReference type="NCBI Taxonomy" id="39485"/>
    <lineage>
        <taxon>Bacteria</taxon>
        <taxon>Bacillati</taxon>
        <taxon>Bacillota</taxon>
        <taxon>Clostridia</taxon>
        <taxon>Lachnospirales</taxon>
        <taxon>Lachnospiraceae</taxon>
        <taxon>Lachnospira</taxon>
    </lineage>
</organism>
<dbReference type="Pfam" id="PF01171">
    <property type="entry name" value="ATP_bind_3"/>
    <property type="match status" value="1"/>
</dbReference>
<dbReference type="SUPFAM" id="SSF52402">
    <property type="entry name" value="Adenine nucleotide alpha hydrolases-like"/>
    <property type="match status" value="1"/>
</dbReference>
<proteinExistence type="predicted"/>
<dbReference type="CDD" id="cd24138">
    <property type="entry name" value="TtcA-like"/>
    <property type="match status" value="1"/>
</dbReference>
<dbReference type="AlphaFoldDB" id="A0A174YY72"/>
<evidence type="ECO:0000313" key="3">
    <source>
        <dbReference type="EMBL" id="CUQ75630.1"/>
    </source>
</evidence>
<evidence type="ECO:0000313" key="4">
    <source>
        <dbReference type="Proteomes" id="UP000095621"/>
    </source>
</evidence>
<protein>
    <submittedName>
        <fullName evidence="3">tRNA 2-thiocytidine biosynthesis protein TtcA</fullName>
    </submittedName>
</protein>
<dbReference type="InterPro" id="IPR011063">
    <property type="entry name" value="TilS/TtcA_N"/>
</dbReference>
<sequence>MQQQKLLSLIRQAIEDYNMIEEGDKIAVGVSGGKDSLALLHAMKILNRFYPKNFELYAITCNVGFEGMDFTGVRKFCESINVPYEQVDTEIAKIVFEDNKDERPCSLCAKLRKGAMYKRLGELGINKIAYAHNKDDFIETALMSLIYEGRFYAFPPVTYLPEAGVTVIRPMMYVPEKGVANFVINQGIKVVKNTCPVDGSTKREYAKQLMEQINRDNPGTKDRIMHAVVNGRFEDWPEVHRN</sequence>
<dbReference type="InterPro" id="IPR035107">
    <property type="entry name" value="tRNA_thiolation_TtcA_Ctu1"/>
</dbReference>
<reference evidence="3 4" key="1">
    <citation type="submission" date="2015-09" db="EMBL/GenBank/DDBJ databases">
        <authorList>
            <consortium name="Pathogen Informatics"/>
        </authorList>
    </citation>
    <scope>NUCLEOTIDE SEQUENCE [LARGE SCALE GENOMIC DNA]</scope>
    <source>
        <strain evidence="3 4">2789STDY5834875</strain>
    </source>
</reference>
<dbReference type="PANTHER" id="PTHR43686">
    <property type="entry name" value="SULFURTRANSFERASE-RELATED"/>
    <property type="match status" value="1"/>
</dbReference>
<dbReference type="Gene3D" id="3.40.50.620">
    <property type="entry name" value="HUPs"/>
    <property type="match status" value="1"/>
</dbReference>
<name>A0A174YY72_9FIRM</name>
<dbReference type="GO" id="GO:0016740">
    <property type="term" value="F:transferase activity"/>
    <property type="evidence" value="ECO:0007669"/>
    <property type="project" value="UniProtKB-KW"/>
</dbReference>
<accession>A0A174YY72</accession>
<gene>
    <name evidence="3" type="primary">ttcA_1</name>
    <name evidence="3" type="ORF">ERS852490_00622</name>
</gene>
<dbReference type="PANTHER" id="PTHR43686:SF1">
    <property type="entry name" value="AMINOTRAN_5 DOMAIN-CONTAINING PROTEIN"/>
    <property type="match status" value="1"/>
</dbReference>
<dbReference type="InterPro" id="IPR014729">
    <property type="entry name" value="Rossmann-like_a/b/a_fold"/>
</dbReference>